<evidence type="ECO:0000259" key="1">
    <source>
        <dbReference type="Pfam" id="PF00501"/>
    </source>
</evidence>
<dbReference type="SUPFAM" id="SSF56801">
    <property type="entry name" value="Acetyl-CoA synthetase-like"/>
    <property type="match status" value="1"/>
</dbReference>
<dbReference type="InterPro" id="IPR050237">
    <property type="entry name" value="ATP-dep_AMP-bd_enzyme"/>
</dbReference>
<protein>
    <submittedName>
        <fullName evidence="3">AMP-binding protein</fullName>
    </submittedName>
</protein>
<dbReference type="Pfam" id="PF13193">
    <property type="entry name" value="AMP-binding_C"/>
    <property type="match status" value="1"/>
</dbReference>
<dbReference type="Proteomes" id="UP000424490">
    <property type="component" value="Chromosome"/>
</dbReference>
<dbReference type="Gene3D" id="3.40.50.12780">
    <property type="entry name" value="N-terminal domain of ligase-like"/>
    <property type="match status" value="1"/>
</dbReference>
<proteinExistence type="predicted"/>
<sequence length="452" mass="47634">MYAFAVDFGRLIMTAPRLLVVPGGTAIGAVALANASIHKLVELYEERQADPNHPAPHTVVILRTPEDVPPATLRGSAVAPEEAFPEDRYPGLAEAINADPHFFDGIDLVVPTSGSSAGSPRLVGLSIEALMASAKTTELALEGPGRWILAMPAHHIAGAMILLRAAVAETNPQIVDTSEGFDPRALLPAIQGATQDDMPGYLSLVPTQLAQCLDAGEEVVGPMRSLASILVGGAATNQQLLARATEAGLKVRLTYGMTETAGGCVYDGKPLPGTSVRAVDWDGRTRLAIHGPTLMTRYLDAESPFFDEGGHRWLLTGDLGIIRASGTVEVRGRADDVIVSGGLSIAPGPVRPAVRSFEGVSDAWIMGTPDEKWGHVVTALVVVDQMPSDSLEMAELGSAIREHAAAHIGRAQAPRRIVAVESLPYLGFDKIDRAAAAQAAAEASGTEREWVR</sequence>
<dbReference type="InterPro" id="IPR045851">
    <property type="entry name" value="AMP-bd_C_sf"/>
</dbReference>
<gene>
    <name evidence="3" type="ORF">FOC40_09955</name>
</gene>
<dbReference type="PANTHER" id="PTHR43767">
    <property type="entry name" value="LONG-CHAIN-FATTY-ACID--COA LIGASE"/>
    <property type="match status" value="1"/>
</dbReference>
<evidence type="ECO:0000259" key="2">
    <source>
        <dbReference type="Pfam" id="PF13193"/>
    </source>
</evidence>
<dbReference type="PANTHER" id="PTHR43767:SF1">
    <property type="entry name" value="NONRIBOSOMAL PEPTIDE SYNTHASE PES1 (EUROFUNG)-RELATED"/>
    <property type="match status" value="1"/>
</dbReference>
<organism evidence="3 4">
    <name type="scientific">Schaalia odontolytica</name>
    <dbReference type="NCBI Taxonomy" id="1660"/>
    <lineage>
        <taxon>Bacteria</taxon>
        <taxon>Bacillati</taxon>
        <taxon>Actinomycetota</taxon>
        <taxon>Actinomycetes</taxon>
        <taxon>Actinomycetales</taxon>
        <taxon>Actinomycetaceae</taxon>
        <taxon>Schaalia</taxon>
    </lineage>
</organism>
<reference evidence="3 4" key="1">
    <citation type="submission" date="2019-11" db="EMBL/GenBank/DDBJ databases">
        <title>FDA dAtabase for Regulatory Grade micrObial Sequences (FDA-ARGOS): Supporting development and validation of Infectious Disease Dx tests.</title>
        <authorList>
            <person name="Stonesifer R."/>
            <person name="Tallon L."/>
            <person name="Sadzewicz L."/>
            <person name="Vavikolanu K."/>
            <person name="Mehta A."/>
            <person name="Aluvathingal J."/>
            <person name="Nadendla S."/>
            <person name="Myers T."/>
            <person name="Yan Y."/>
            <person name="Sichtig H."/>
        </authorList>
    </citation>
    <scope>NUCLEOTIDE SEQUENCE [LARGE SCALE GENOMIC DNA]</scope>
    <source>
        <strain evidence="3 4">FDAARGOS_732</strain>
    </source>
</reference>
<accession>A0A857AB70</accession>
<dbReference type="GO" id="GO:0016878">
    <property type="term" value="F:acid-thiol ligase activity"/>
    <property type="evidence" value="ECO:0007669"/>
    <property type="project" value="UniProtKB-ARBA"/>
</dbReference>
<dbReference type="InterPro" id="IPR000873">
    <property type="entry name" value="AMP-dep_synth/lig_dom"/>
</dbReference>
<dbReference type="EMBL" id="CP046315">
    <property type="protein sequence ID" value="QGS11695.1"/>
    <property type="molecule type" value="Genomic_DNA"/>
</dbReference>
<dbReference type="InterPro" id="IPR042099">
    <property type="entry name" value="ANL_N_sf"/>
</dbReference>
<evidence type="ECO:0000313" key="4">
    <source>
        <dbReference type="Proteomes" id="UP000424490"/>
    </source>
</evidence>
<dbReference type="Gene3D" id="3.30.300.30">
    <property type="match status" value="1"/>
</dbReference>
<feature type="domain" description="AMP-binding enzyme C-terminal" evidence="2">
    <location>
        <begin position="356"/>
        <end position="424"/>
    </location>
</feature>
<evidence type="ECO:0000313" key="3">
    <source>
        <dbReference type="EMBL" id="QGS11695.1"/>
    </source>
</evidence>
<dbReference type="InterPro" id="IPR025110">
    <property type="entry name" value="AMP-bd_C"/>
</dbReference>
<dbReference type="AlphaFoldDB" id="A0A857AB70"/>
<name>A0A857AB70_9ACTO</name>
<feature type="domain" description="AMP-dependent synthetase/ligase" evidence="1">
    <location>
        <begin position="48"/>
        <end position="299"/>
    </location>
</feature>
<dbReference type="Pfam" id="PF00501">
    <property type="entry name" value="AMP-binding"/>
    <property type="match status" value="1"/>
</dbReference>